<organism evidence="1 2">
    <name type="scientific">Bacteroides cellulosilyticus DSM 14838</name>
    <dbReference type="NCBI Taxonomy" id="537012"/>
    <lineage>
        <taxon>Bacteria</taxon>
        <taxon>Pseudomonadati</taxon>
        <taxon>Bacteroidota</taxon>
        <taxon>Bacteroidia</taxon>
        <taxon>Bacteroidales</taxon>
        <taxon>Bacteroidaceae</taxon>
        <taxon>Bacteroides</taxon>
    </lineage>
</organism>
<reference evidence="1 2" key="2">
    <citation type="submission" date="2009-01" db="EMBL/GenBank/DDBJ databases">
        <title>Draft genome sequence of Bacteroides cellulosilyticus (DSM 14838).</title>
        <authorList>
            <person name="Sudarsanam P."/>
            <person name="Ley R."/>
            <person name="Guruge J."/>
            <person name="Turnbaugh P.J."/>
            <person name="Mahowald M."/>
            <person name="Liep D."/>
            <person name="Gordon J."/>
        </authorList>
    </citation>
    <scope>NUCLEOTIDE SEQUENCE [LARGE SCALE GENOMIC DNA]</scope>
    <source>
        <strain evidence="1 2">DSM 14838</strain>
    </source>
</reference>
<comment type="caution">
    <text evidence="1">The sequence shown here is derived from an EMBL/GenBank/DDBJ whole genome shotgun (WGS) entry which is preliminary data.</text>
</comment>
<name>E2N7R3_9BACE</name>
<proteinExistence type="predicted"/>
<reference evidence="1 2" key="1">
    <citation type="submission" date="2008-12" db="EMBL/GenBank/DDBJ databases">
        <authorList>
            <person name="Fulton L."/>
            <person name="Clifton S."/>
            <person name="Fulton B."/>
            <person name="Xu J."/>
            <person name="Minx P."/>
            <person name="Pepin K.H."/>
            <person name="Johnson M."/>
            <person name="Bhonagiri V."/>
            <person name="Nash W.E."/>
            <person name="Mardis E.R."/>
            <person name="Wilson R.K."/>
        </authorList>
    </citation>
    <scope>NUCLEOTIDE SEQUENCE [LARGE SCALE GENOMIC DNA]</scope>
    <source>
        <strain evidence="1 2">DSM 14838</strain>
    </source>
</reference>
<gene>
    <name evidence="1" type="ORF">BACCELL_00306</name>
</gene>
<protein>
    <submittedName>
        <fullName evidence="1">Uncharacterized protein</fullName>
    </submittedName>
</protein>
<dbReference type="AlphaFoldDB" id="E2N7R3"/>
<evidence type="ECO:0000313" key="1">
    <source>
        <dbReference type="EMBL" id="EEF92015.1"/>
    </source>
</evidence>
<sequence length="44" mass="5007">MGCKVTTNYFVTSKLALTFLSYSLYNINKKNADKLVVDILFLLC</sequence>
<accession>E2N7R3</accession>
<evidence type="ECO:0000313" key="2">
    <source>
        <dbReference type="Proteomes" id="UP000003711"/>
    </source>
</evidence>
<dbReference type="Proteomes" id="UP000003711">
    <property type="component" value="Unassembled WGS sequence"/>
</dbReference>
<dbReference type="HOGENOM" id="CLU_3212142_0_0_10"/>
<dbReference type="EMBL" id="ACCH01000026">
    <property type="protein sequence ID" value="EEF92015.1"/>
    <property type="molecule type" value="Genomic_DNA"/>
</dbReference>